<reference evidence="2 3" key="1">
    <citation type="journal article" date="2010" name="J. Bacteriol.">
        <title>Genome sequences of Oceanicola granulosus HTCC2516(T) and Oceanicola batsensis HTCC2597(TDelta).</title>
        <authorList>
            <person name="Thrash J.C."/>
            <person name="Cho J.C."/>
            <person name="Vergin K.L."/>
            <person name="Giovannoni S.J."/>
        </authorList>
    </citation>
    <scope>NUCLEOTIDE SEQUENCE [LARGE SCALE GENOMIC DNA]</scope>
    <source>
        <strain evidence="3">ATCC BAA-863 / DSM 15984 / KCTC 12145 / HTCC2597</strain>
    </source>
</reference>
<dbReference type="AlphaFoldDB" id="A3TZE1"/>
<evidence type="ECO:0000313" key="3">
    <source>
        <dbReference type="Proteomes" id="UP000004318"/>
    </source>
</evidence>
<proteinExistence type="predicted"/>
<dbReference type="STRING" id="252305.OB2597_16295"/>
<evidence type="ECO:0008006" key="4">
    <source>
        <dbReference type="Google" id="ProtNLM"/>
    </source>
</evidence>
<dbReference type="HOGENOM" id="CLU_1365041_0_0_5"/>
<sequence>MGSYEYKVVTAPTRGARAPGVKTVEGRFAHALEDVMNEMAAEGWEYQRAETLPSDERSPLGRAHTVYRNVLVFRRARAGDISAYDPRLLDAPEPAPALLPPPPEGFMDEEMLAPAADHGLSTLLKRRATRMFQSAPTPPSPDPWQDSREDDPGLDEFEDADTAYSARDDLAGFYGADTLEFSKRDEAPGLHRVLRRTAAE</sequence>
<dbReference type="EMBL" id="AAMO01000006">
    <property type="protein sequence ID" value="EAQ02959.1"/>
    <property type="molecule type" value="Genomic_DNA"/>
</dbReference>
<organism evidence="2 3">
    <name type="scientific">Pseudooceanicola batsensis (strain ATCC BAA-863 / DSM 15984 / KCTC 12145 / HTCC2597)</name>
    <name type="common">Oceanicola batsensis</name>
    <dbReference type="NCBI Taxonomy" id="252305"/>
    <lineage>
        <taxon>Bacteria</taxon>
        <taxon>Pseudomonadati</taxon>
        <taxon>Pseudomonadota</taxon>
        <taxon>Alphaproteobacteria</taxon>
        <taxon>Rhodobacterales</taxon>
        <taxon>Paracoccaceae</taxon>
        <taxon>Pseudooceanicola</taxon>
    </lineage>
</organism>
<keyword evidence="3" id="KW-1185">Reference proteome</keyword>
<evidence type="ECO:0000313" key="2">
    <source>
        <dbReference type="EMBL" id="EAQ02959.1"/>
    </source>
</evidence>
<dbReference type="eggNOG" id="ENOG5032S3Y">
    <property type="taxonomic scope" value="Bacteria"/>
</dbReference>
<name>A3TZE1_PSEBH</name>
<dbReference type="InterPro" id="IPR025234">
    <property type="entry name" value="YjzH-like"/>
</dbReference>
<accession>A3TZE1</accession>
<dbReference type="RefSeq" id="WP_009807468.1">
    <property type="nucleotide sequence ID" value="NZ_CH724131.1"/>
</dbReference>
<feature type="compositionally biased region" description="Acidic residues" evidence="1">
    <location>
        <begin position="152"/>
        <end position="161"/>
    </location>
</feature>
<comment type="caution">
    <text evidence="2">The sequence shown here is derived from an EMBL/GenBank/DDBJ whole genome shotgun (WGS) entry which is preliminary data.</text>
</comment>
<feature type="region of interest" description="Disordered" evidence="1">
    <location>
        <begin position="132"/>
        <end position="162"/>
    </location>
</feature>
<dbReference type="Pfam" id="PF13783">
    <property type="entry name" value="DUF4177"/>
    <property type="match status" value="1"/>
</dbReference>
<evidence type="ECO:0000256" key="1">
    <source>
        <dbReference type="SAM" id="MobiDB-lite"/>
    </source>
</evidence>
<dbReference type="Proteomes" id="UP000004318">
    <property type="component" value="Unassembled WGS sequence"/>
</dbReference>
<dbReference type="OrthoDB" id="7658888at2"/>
<gene>
    <name evidence="2" type="ORF">OB2597_16295</name>
</gene>
<protein>
    <recommendedName>
        <fullName evidence="4">DUF4177 domain-containing protein</fullName>
    </recommendedName>
</protein>